<dbReference type="Proteomes" id="UP001174694">
    <property type="component" value="Unassembled WGS sequence"/>
</dbReference>
<dbReference type="AlphaFoldDB" id="A0AA38VKN6"/>
<comment type="caution">
    <text evidence="2">The sequence shown here is derived from an EMBL/GenBank/DDBJ whole genome shotgun (WGS) entry which is preliminary data.</text>
</comment>
<organism evidence="2 3">
    <name type="scientific">Pleurostoma richardsiae</name>
    <dbReference type="NCBI Taxonomy" id="41990"/>
    <lineage>
        <taxon>Eukaryota</taxon>
        <taxon>Fungi</taxon>
        <taxon>Dikarya</taxon>
        <taxon>Ascomycota</taxon>
        <taxon>Pezizomycotina</taxon>
        <taxon>Sordariomycetes</taxon>
        <taxon>Sordariomycetidae</taxon>
        <taxon>Calosphaeriales</taxon>
        <taxon>Pleurostomataceae</taxon>
        <taxon>Pleurostoma</taxon>
    </lineage>
</organism>
<gene>
    <name evidence="2" type="ORF">NKR23_g8927</name>
</gene>
<sequence>MPTLLEVLSRANPDVDSRAVRGGLNTATNEDNYPATWYGWSEFNYDTLTTIFSRQLHQQYRSGPASVPDAVPLDLRICNEATLELALHRFVVPPVNHSLFHQSGDPHLGPGARCQDSLFKPDWSCVAHNDYGVNVLPGDTKLSKKWQPTMANSRNDNDVYEWGKVVGQVIGYMKSWKSRYGFIITDQHLVALRITRLPTGEGLAAGRGQRVATTRPALYDPDSSGLESSFANTTLSYVDDEPTVWEIYPPEYAVIPWARHGPGKLTVKLALWCLAMMAANGDNYIDYSYPAPNTWRKVGREYVHNTSGARKRHMSRHDIVDSGAPAQDAPAGSSGGYAQAYSDDGGNGGEAEDGGDGVDNLTYFSQAGTGFEEDQPQEFQGYDESRVNEDEDEDDGDSQTVVPPTNTMKKPLLVKVKKHVIKRTLYFADSKGREVETSASAWTEVQGGFLLTTKKHTYFTKSLP</sequence>
<dbReference type="EMBL" id="JANBVO010000033">
    <property type="protein sequence ID" value="KAJ9137704.1"/>
    <property type="molecule type" value="Genomic_DNA"/>
</dbReference>
<feature type="region of interest" description="Disordered" evidence="1">
    <location>
        <begin position="321"/>
        <end position="405"/>
    </location>
</feature>
<reference evidence="2" key="1">
    <citation type="submission" date="2022-07" db="EMBL/GenBank/DDBJ databases">
        <title>Fungi with potential for degradation of polypropylene.</title>
        <authorList>
            <person name="Gostincar C."/>
        </authorList>
    </citation>
    <scope>NUCLEOTIDE SEQUENCE</scope>
    <source>
        <strain evidence="2">EXF-13308</strain>
    </source>
</reference>
<name>A0AA38VKN6_9PEZI</name>
<proteinExistence type="predicted"/>
<accession>A0AA38VKN6</accession>
<evidence type="ECO:0000313" key="3">
    <source>
        <dbReference type="Proteomes" id="UP001174694"/>
    </source>
</evidence>
<evidence type="ECO:0000313" key="2">
    <source>
        <dbReference type="EMBL" id="KAJ9137704.1"/>
    </source>
</evidence>
<keyword evidence="3" id="KW-1185">Reference proteome</keyword>
<evidence type="ECO:0000256" key="1">
    <source>
        <dbReference type="SAM" id="MobiDB-lite"/>
    </source>
</evidence>
<protein>
    <submittedName>
        <fullName evidence="2">Uncharacterized protein</fullName>
    </submittedName>
</protein>